<dbReference type="SUPFAM" id="SSF47473">
    <property type="entry name" value="EF-hand"/>
    <property type="match status" value="1"/>
</dbReference>
<evidence type="ECO:0000256" key="12">
    <source>
        <dbReference type="ARBA" id="ARBA00023180"/>
    </source>
</evidence>
<feature type="transmembrane region" description="Helical" evidence="15">
    <location>
        <begin position="381"/>
        <end position="407"/>
    </location>
</feature>
<evidence type="ECO:0000256" key="3">
    <source>
        <dbReference type="ARBA" id="ARBA00022553"/>
    </source>
</evidence>
<feature type="domain" description="EF-hand" evidence="16">
    <location>
        <begin position="431"/>
        <end position="466"/>
    </location>
</feature>
<keyword evidence="13" id="KW-0407">Ion channel</keyword>
<evidence type="ECO:0000256" key="8">
    <source>
        <dbReference type="ARBA" id="ARBA00022882"/>
    </source>
</evidence>
<keyword evidence="4" id="KW-0109">Calcium transport</keyword>
<keyword evidence="7" id="KW-0106">Calcium</keyword>
<keyword evidence="2" id="KW-0813">Transport</keyword>
<keyword evidence="12" id="KW-0325">Glycoprotein</keyword>
<reference evidence="18 19" key="2">
    <citation type="submission" date="2024-05" db="EMBL/GenBank/DDBJ databases">
        <authorList>
            <person name="Chen Y."/>
            <person name="Shah S."/>
            <person name="Dougan E. K."/>
            <person name="Thang M."/>
            <person name="Chan C."/>
        </authorList>
    </citation>
    <scope>NUCLEOTIDE SEQUENCE [LARGE SCALE GENOMIC DNA]</scope>
</reference>
<keyword evidence="19" id="KW-1185">Reference proteome</keyword>
<dbReference type="Gene3D" id="1.10.238.10">
    <property type="entry name" value="EF-hand"/>
    <property type="match status" value="1"/>
</dbReference>
<evidence type="ECO:0000256" key="9">
    <source>
        <dbReference type="ARBA" id="ARBA00022989"/>
    </source>
</evidence>
<dbReference type="InterPro" id="IPR018247">
    <property type="entry name" value="EF_Hand_1_Ca_BS"/>
</dbReference>
<dbReference type="InterPro" id="IPR005821">
    <property type="entry name" value="Ion_trans_dom"/>
</dbReference>
<dbReference type="InterPro" id="IPR011992">
    <property type="entry name" value="EF-hand-dom_pair"/>
</dbReference>
<feature type="transmembrane region" description="Helical" evidence="15">
    <location>
        <begin position="193"/>
        <end position="213"/>
    </location>
</feature>
<keyword evidence="3" id="KW-0597">Phosphoprotein</keyword>
<evidence type="ECO:0000256" key="7">
    <source>
        <dbReference type="ARBA" id="ARBA00022837"/>
    </source>
</evidence>
<evidence type="ECO:0000313" key="19">
    <source>
        <dbReference type="Proteomes" id="UP001152797"/>
    </source>
</evidence>
<dbReference type="OrthoDB" id="440479at2759"/>
<keyword evidence="8" id="KW-0851">Voltage-gated channel</keyword>
<keyword evidence="10" id="KW-0406">Ion transport</keyword>
<dbReference type="PANTHER" id="PTHR45628">
    <property type="entry name" value="VOLTAGE-DEPENDENT CALCIUM CHANNEL TYPE A SUBUNIT ALPHA-1"/>
    <property type="match status" value="1"/>
</dbReference>
<evidence type="ECO:0000256" key="13">
    <source>
        <dbReference type="ARBA" id="ARBA00023303"/>
    </source>
</evidence>
<dbReference type="InterPro" id="IPR027359">
    <property type="entry name" value="Volt_channel_dom_sf"/>
</dbReference>
<dbReference type="AlphaFoldDB" id="A0A9P1BYU7"/>
<keyword evidence="5" id="KW-0107">Calcium channel</keyword>
<sequence length="552" mass="62451">MQAAEERGRKVLSHEVDELLAKHRLELFRCLELEVLPVLPSMPAHNVQVNPLPSQTPPTLARVSQADGEVKVHAQTLSVLPIGSPLTGSRVEFQLSGLGQDKQLNSKERNRKRRQKASNNSMFMSQRQRSELLAEATALEKLTRGKCYEWFSGILILLNCVFTGWQTEMMAQRALANTAMSVAIETATPSGVVVGQAFFTVLFSIELSLRWLADGFFEFFRTKDLWWNLLDLLCVFIGVVDFAAELLMLTVGMAAFAPLNTLTVIRVLRVVRIIRVVRVIRIMRFFRELRMMVFSIMNCLKSVLWIILILFILFYMFGIIFVSGVMGYLDTLELRQLPRYEALQQHFGCLGNAVLSLYMAMSGGNDWGVYYANLASMHGEWHFPLLFILYITFAIFAVVNIVTGVFVDTALQSGRTDRDVVVQEEIENKKEYLESVKALFEAIDANSHGVISRETLEQSFENETIMAFFTALKISVPDAATLFDLLDFDASGELDIDEFLLGCYQLQGDATGVDAKITQAEVRYVKQVVLGLKDSFQELLEDWNHLKNETLE</sequence>
<dbReference type="GO" id="GO:0008331">
    <property type="term" value="F:high voltage-gated calcium channel activity"/>
    <property type="evidence" value="ECO:0007669"/>
    <property type="project" value="TreeGrafter"/>
</dbReference>
<feature type="transmembrane region" description="Helical" evidence="15">
    <location>
        <begin position="147"/>
        <end position="165"/>
    </location>
</feature>
<reference evidence="17" key="1">
    <citation type="submission" date="2022-10" db="EMBL/GenBank/DDBJ databases">
        <authorList>
            <person name="Chen Y."/>
            <person name="Dougan E. K."/>
            <person name="Chan C."/>
            <person name="Rhodes N."/>
            <person name="Thang M."/>
        </authorList>
    </citation>
    <scope>NUCLEOTIDE SEQUENCE</scope>
</reference>
<comment type="subcellular location">
    <subcellularLocation>
        <location evidence="1">Membrane</location>
        <topology evidence="1">Multi-pass membrane protein</topology>
    </subcellularLocation>
</comment>
<evidence type="ECO:0000256" key="10">
    <source>
        <dbReference type="ARBA" id="ARBA00023065"/>
    </source>
</evidence>
<dbReference type="Proteomes" id="UP001152797">
    <property type="component" value="Unassembled WGS sequence"/>
</dbReference>
<feature type="transmembrane region" description="Helical" evidence="15">
    <location>
        <begin position="250"/>
        <end position="268"/>
    </location>
</feature>
<dbReference type="EMBL" id="CAMXCT020000654">
    <property type="protein sequence ID" value="CAL1135062.1"/>
    <property type="molecule type" value="Genomic_DNA"/>
</dbReference>
<feature type="region of interest" description="Disordered" evidence="14">
    <location>
        <begin position="102"/>
        <end position="125"/>
    </location>
</feature>
<evidence type="ECO:0000256" key="2">
    <source>
        <dbReference type="ARBA" id="ARBA00022448"/>
    </source>
</evidence>
<dbReference type="PROSITE" id="PS50222">
    <property type="entry name" value="EF_HAND_2"/>
    <property type="match status" value="2"/>
</dbReference>
<accession>A0A9P1BYU7</accession>
<evidence type="ECO:0000256" key="15">
    <source>
        <dbReference type="SAM" id="Phobius"/>
    </source>
</evidence>
<dbReference type="PROSITE" id="PS00018">
    <property type="entry name" value="EF_HAND_1"/>
    <property type="match status" value="1"/>
</dbReference>
<evidence type="ECO:0000259" key="16">
    <source>
        <dbReference type="PROSITE" id="PS50222"/>
    </source>
</evidence>
<keyword evidence="11 15" id="KW-0472">Membrane</keyword>
<keyword evidence="6 15" id="KW-0812">Transmembrane</keyword>
<protein>
    <submittedName>
        <fullName evidence="18">Gastricsin</fullName>
    </submittedName>
</protein>
<evidence type="ECO:0000313" key="17">
    <source>
        <dbReference type="EMBL" id="CAI3981687.1"/>
    </source>
</evidence>
<name>A0A9P1BYU7_9DINO</name>
<keyword evidence="9 15" id="KW-1133">Transmembrane helix</keyword>
<evidence type="ECO:0000256" key="4">
    <source>
        <dbReference type="ARBA" id="ARBA00022568"/>
    </source>
</evidence>
<dbReference type="GO" id="GO:0005509">
    <property type="term" value="F:calcium ion binding"/>
    <property type="evidence" value="ECO:0007669"/>
    <property type="project" value="InterPro"/>
</dbReference>
<evidence type="ECO:0000256" key="14">
    <source>
        <dbReference type="SAM" id="MobiDB-lite"/>
    </source>
</evidence>
<dbReference type="InterPro" id="IPR002048">
    <property type="entry name" value="EF_hand_dom"/>
</dbReference>
<dbReference type="SUPFAM" id="SSF81324">
    <property type="entry name" value="Voltage-gated potassium channels"/>
    <property type="match status" value="1"/>
</dbReference>
<feature type="transmembrane region" description="Helical" evidence="15">
    <location>
        <begin position="225"/>
        <end position="244"/>
    </location>
</feature>
<evidence type="ECO:0000313" key="18">
    <source>
        <dbReference type="EMBL" id="CAL4768999.1"/>
    </source>
</evidence>
<evidence type="ECO:0000256" key="1">
    <source>
        <dbReference type="ARBA" id="ARBA00004141"/>
    </source>
</evidence>
<dbReference type="Gene3D" id="1.20.120.350">
    <property type="entry name" value="Voltage-gated potassium channels. Chain C"/>
    <property type="match status" value="1"/>
</dbReference>
<gene>
    <name evidence="17" type="ORF">C1SCF055_LOCUS9451</name>
</gene>
<evidence type="ECO:0000256" key="11">
    <source>
        <dbReference type="ARBA" id="ARBA00023136"/>
    </source>
</evidence>
<dbReference type="Pfam" id="PF00520">
    <property type="entry name" value="Ion_trans"/>
    <property type="match status" value="1"/>
</dbReference>
<comment type="caution">
    <text evidence="17">The sequence shown here is derived from an EMBL/GenBank/DDBJ whole genome shotgun (WGS) entry which is preliminary data.</text>
</comment>
<proteinExistence type="predicted"/>
<dbReference type="InterPro" id="IPR050599">
    <property type="entry name" value="VDCC_alpha-1_subunit"/>
</dbReference>
<dbReference type="EMBL" id="CAMXCT030000654">
    <property type="protein sequence ID" value="CAL4768999.1"/>
    <property type="molecule type" value="Genomic_DNA"/>
</dbReference>
<dbReference type="GO" id="GO:0098703">
    <property type="term" value="P:calcium ion import across plasma membrane"/>
    <property type="evidence" value="ECO:0007669"/>
    <property type="project" value="TreeGrafter"/>
</dbReference>
<evidence type="ECO:0000256" key="5">
    <source>
        <dbReference type="ARBA" id="ARBA00022673"/>
    </source>
</evidence>
<dbReference type="EMBL" id="CAMXCT010000654">
    <property type="protein sequence ID" value="CAI3981687.1"/>
    <property type="molecule type" value="Genomic_DNA"/>
</dbReference>
<organism evidence="17">
    <name type="scientific">Cladocopium goreaui</name>
    <dbReference type="NCBI Taxonomy" id="2562237"/>
    <lineage>
        <taxon>Eukaryota</taxon>
        <taxon>Sar</taxon>
        <taxon>Alveolata</taxon>
        <taxon>Dinophyceae</taxon>
        <taxon>Suessiales</taxon>
        <taxon>Symbiodiniaceae</taxon>
        <taxon>Cladocopium</taxon>
    </lineage>
</organism>
<dbReference type="PANTHER" id="PTHR45628:SF7">
    <property type="entry name" value="VOLTAGE-DEPENDENT CALCIUM CHANNEL TYPE A SUBUNIT ALPHA-1"/>
    <property type="match status" value="1"/>
</dbReference>
<feature type="domain" description="EF-hand" evidence="16">
    <location>
        <begin position="474"/>
        <end position="509"/>
    </location>
</feature>
<dbReference type="GO" id="GO:0005891">
    <property type="term" value="C:voltage-gated calcium channel complex"/>
    <property type="evidence" value="ECO:0007669"/>
    <property type="project" value="TreeGrafter"/>
</dbReference>
<dbReference type="Gene3D" id="1.10.287.70">
    <property type="match status" value="1"/>
</dbReference>
<evidence type="ECO:0000256" key="6">
    <source>
        <dbReference type="ARBA" id="ARBA00022692"/>
    </source>
</evidence>
<feature type="transmembrane region" description="Helical" evidence="15">
    <location>
        <begin position="313"/>
        <end position="331"/>
    </location>
</feature>